<dbReference type="InterPro" id="IPR003591">
    <property type="entry name" value="Leu-rich_rpt_typical-subtyp"/>
</dbReference>
<evidence type="ECO:0000256" key="6">
    <source>
        <dbReference type="SAM" id="Coils"/>
    </source>
</evidence>
<accession>A0A7N0RD24</accession>
<evidence type="ECO:0000256" key="3">
    <source>
        <dbReference type="ARBA" id="ARBA00022741"/>
    </source>
</evidence>
<dbReference type="SMART" id="SM00369">
    <property type="entry name" value="LRR_TYP"/>
    <property type="match status" value="2"/>
</dbReference>
<feature type="domain" description="Disease resistance protein winged helix" evidence="10">
    <location>
        <begin position="466"/>
        <end position="534"/>
    </location>
</feature>
<dbReference type="PANTHER" id="PTHR36766">
    <property type="entry name" value="PLANT BROAD-SPECTRUM MILDEW RESISTANCE PROTEIN RPW8"/>
    <property type="match status" value="1"/>
</dbReference>
<keyword evidence="6" id="KW-0175">Coiled coil</keyword>
<dbReference type="SUPFAM" id="SSF52540">
    <property type="entry name" value="P-loop containing nucleoside triphosphate hydrolases"/>
    <property type="match status" value="1"/>
</dbReference>
<feature type="domain" description="NB-ARC" evidence="8">
    <location>
        <begin position="202"/>
        <end position="243"/>
    </location>
</feature>
<keyword evidence="13" id="KW-1185">Reference proteome</keyword>
<dbReference type="InterPro" id="IPR056789">
    <property type="entry name" value="LRR_R13L1-DRL21"/>
</dbReference>
<name>A0A7N0RD24_KALFE</name>
<dbReference type="SUPFAM" id="SSF52058">
    <property type="entry name" value="L domain-like"/>
    <property type="match status" value="2"/>
</dbReference>
<evidence type="ECO:0000256" key="5">
    <source>
        <dbReference type="ARBA" id="ARBA00022840"/>
    </source>
</evidence>
<evidence type="ECO:0000256" key="4">
    <source>
        <dbReference type="ARBA" id="ARBA00022821"/>
    </source>
</evidence>
<dbReference type="PRINTS" id="PR00364">
    <property type="entry name" value="DISEASERSIST"/>
</dbReference>
<evidence type="ECO:0000259" key="9">
    <source>
        <dbReference type="Pfam" id="PF18052"/>
    </source>
</evidence>
<dbReference type="PANTHER" id="PTHR36766:SF40">
    <property type="entry name" value="DISEASE RESISTANCE PROTEIN RGA3"/>
    <property type="match status" value="1"/>
</dbReference>
<organism evidence="12 13">
    <name type="scientific">Kalanchoe fedtschenkoi</name>
    <name type="common">Lavender scallops</name>
    <name type="synonym">South American air plant</name>
    <dbReference type="NCBI Taxonomy" id="63787"/>
    <lineage>
        <taxon>Eukaryota</taxon>
        <taxon>Viridiplantae</taxon>
        <taxon>Streptophyta</taxon>
        <taxon>Embryophyta</taxon>
        <taxon>Tracheophyta</taxon>
        <taxon>Spermatophyta</taxon>
        <taxon>Magnoliopsida</taxon>
        <taxon>eudicotyledons</taxon>
        <taxon>Gunneridae</taxon>
        <taxon>Pentapetalae</taxon>
        <taxon>Saxifragales</taxon>
        <taxon>Crassulaceae</taxon>
        <taxon>Kalanchoe</taxon>
    </lineage>
</organism>
<dbReference type="Pfam" id="PF00931">
    <property type="entry name" value="NB-ARC"/>
    <property type="match status" value="2"/>
</dbReference>
<dbReference type="Pfam" id="PF23559">
    <property type="entry name" value="WHD_DRP"/>
    <property type="match status" value="1"/>
</dbReference>
<feature type="domain" description="NB-ARC" evidence="8">
    <location>
        <begin position="248"/>
        <end position="385"/>
    </location>
</feature>
<feature type="compositionally biased region" description="Basic residues" evidence="7">
    <location>
        <begin position="1324"/>
        <end position="1333"/>
    </location>
</feature>
<dbReference type="InterPro" id="IPR036388">
    <property type="entry name" value="WH-like_DNA-bd_sf"/>
</dbReference>
<feature type="compositionally biased region" description="Basic and acidic residues" evidence="7">
    <location>
        <begin position="1282"/>
        <end position="1295"/>
    </location>
</feature>
<dbReference type="EnsemblPlants" id="Kaladp0008s0615.1.v1.1">
    <property type="protein sequence ID" value="Kaladp0008s0615.1.v1.1"/>
    <property type="gene ID" value="Kaladp0008s0615.v1.1"/>
</dbReference>
<evidence type="ECO:0000256" key="2">
    <source>
        <dbReference type="ARBA" id="ARBA00022737"/>
    </source>
</evidence>
<keyword evidence="4" id="KW-0611">Plant defense</keyword>
<keyword evidence="3" id="KW-0547">Nucleotide-binding</keyword>
<reference evidence="12" key="1">
    <citation type="submission" date="2021-01" db="UniProtKB">
        <authorList>
            <consortium name="EnsemblPlants"/>
        </authorList>
    </citation>
    <scope>IDENTIFICATION</scope>
</reference>
<dbReference type="Gene3D" id="1.10.8.430">
    <property type="entry name" value="Helical domain of apoptotic protease-activating factors"/>
    <property type="match status" value="1"/>
</dbReference>
<dbReference type="Gene3D" id="1.20.5.4130">
    <property type="match status" value="1"/>
</dbReference>
<dbReference type="Gene3D" id="3.40.50.300">
    <property type="entry name" value="P-loop containing nucleotide triphosphate hydrolases"/>
    <property type="match status" value="1"/>
</dbReference>
<dbReference type="Gene3D" id="3.80.10.10">
    <property type="entry name" value="Ribonuclease Inhibitor"/>
    <property type="match status" value="2"/>
</dbReference>
<feature type="region of interest" description="Disordered" evidence="7">
    <location>
        <begin position="1182"/>
        <end position="1333"/>
    </location>
</feature>
<keyword evidence="2" id="KW-0677">Repeat</keyword>
<dbReference type="InterPro" id="IPR002182">
    <property type="entry name" value="NB-ARC"/>
</dbReference>
<dbReference type="GO" id="GO:0043531">
    <property type="term" value="F:ADP binding"/>
    <property type="evidence" value="ECO:0007669"/>
    <property type="project" value="InterPro"/>
</dbReference>
<evidence type="ECO:0000256" key="1">
    <source>
        <dbReference type="ARBA" id="ARBA00022614"/>
    </source>
</evidence>
<evidence type="ECO:0000313" key="12">
    <source>
        <dbReference type="EnsemblPlants" id="Kaladp0008s0615.1.v1.1"/>
    </source>
</evidence>
<dbReference type="InterPro" id="IPR058922">
    <property type="entry name" value="WHD_DRP"/>
</dbReference>
<evidence type="ECO:0000256" key="7">
    <source>
        <dbReference type="SAM" id="MobiDB-lite"/>
    </source>
</evidence>
<evidence type="ECO:0000259" key="11">
    <source>
        <dbReference type="Pfam" id="PF25019"/>
    </source>
</evidence>
<dbReference type="Gramene" id="Kaladp0008s0615.1.v1.1">
    <property type="protein sequence ID" value="Kaladp0008s0615.1.v1.1"/>
    <property type="gene ID" value="Kaladp0008s0615.v1.1"/>
</dbReference>
<evidence type="ECO:0000259" key="10">
    <source>
        <dbReference type="Pfam" id="PF23559"/>
    </source>
</evidence>
<dbReference type="Pfam" id="PF25019">
    <property type="entry name" value="LRR_R13L1-DRL21"/>
    <property type="match status" value="1"/>
</dbReference>
<dbReference type="Pfam" id="PF18052">
    <property type="entry name" value="Rx_N"/>
    <property type="match status" value="1"/>
</dbReference>
<keyword evidence="5" id="KW-0067">ATP-binding</keyword>
<dbReference type="GO" id="GO:0006952">
    <property type="term" value="P:defense response"/>
    <property type="evidence" value="ECO:0007669"/>
    <property type="project" value="UniProtKB-KW"/>
</dbReference>
<keyword evidence="1" id="KW-0433">Leucine-rich repeat</keyword>
<dbReference type="Proteomes" id="UP000594263">
    <property type="component" value="Unplaced"/>
</dbReference>
<dbReference type="GO" id="GO:0005524">
    <property type="term" value="F:ATP binding"/>
    <property type="evidence" value="ECO:0007669"/>
    <property type="project" value="UniProtKB-KW"/>
</dbReference>
<feature type="domain" description="R13L1/DRL21-like LRR repeat region" evidence="11">
    <location>
        <begin position="725"/>
        <end position="851"/>
    </location>
</feature>
<dbReference type="GO" id="GO:0051707">
    <property type="term" value="P:response to other organism"/>
    <property type="evidence" value="ECO:0007669"/>
    <property type="project" value="UniProtKB-ARBA"/>
</dbReference>
<evidence type="ECO:0000313" key="13">
    <source>
        <dbReference type="Proteomes" id="UP000594263"/>
    </source>
</evidence>
<dbReference type="InterPro" id="IPR042197">
    <property type="entry name" value="Apaf_helical"/>
</dbReference>
<dbReference type="InterPro" id="IPR027417">
    <property type="entry name" value="P-loop_NTPase"/>
</dbReference>
<dbReference type="InterPro" id="IPR032675">
    <property type="entry name" value="LRR_dom_sf"/>
</dbReference>
<feature type="coiled-coil region" evidence="6">
    <location>
        <begin position="39"/>
        <end position="73"/>
    </location>
</feature>
<sequence>MSGIEGVLASAAFNVIFNRLLSEKVYDFFSTWKLDTTLLDQLKTQVNSVVALLHDAEEKLIEENDEVEKWAQKAMFAIYDAEDFLDKILADEPGSNKVHAHSTSIVESNDSGKDKINYKVKEIAQAIHPGKETIKEELGKIIKRLEFIAAPKKNLGLKKNDLTSYRKGRLISFCLANKTSSIYGRSMDTHKIVRMLNSREGNDDALRVIPLVGMAGIGKTTLAGLVFHEYKSLNQSFGLPGWLVRLVRRIHNSSNFLGFDLKGWVHVSDEFDVTRVFKSLLESITGQESKVDNNFELLLQELRDKLQGRRFLIVVDDLWSTKPGDWDVLRTCFSVGDPGSRVIVTTRSIVVARTVTTTHDFFHELEKLSRDESWELFADNVFGKKNPRVNSRLKKIGKEIVSRCEGLPLAIKIIGGLLRSKGNDESEWTSILKNEIWSNTKILPSLRLSYYHLPMGVKNCFAFCSIFRKHYTFSMEEVVMLWVGEGLIDNFCEGNPCEDVARTYFTHLCSTCFFQEITSGGSEFVMHNLIHDLAVCVSRGLSVDLDNLNVQSRRLSYIQGKEESLLNNMSRKQVRYLSHLRTLLPLREDWSSRGGQGFHLDNKLFGDLLSNFKLLRVLCLGGYVISKLPDSVVDMKLLRYLDLSRTDIDHLPDKICRLINLQILFLTCCRNLKRLPSEICNLVNLRHLHIDGTNLKEMPDGIGRMKNIRTLSEFVLGRGKSKQMREFKELVHLQGKLHISGLNNVKDPQDVVFAGFNQKEGLEELVLEWKAAGEMGTELADEKVLDAIEAHENLKSLTIKWYGGKRLSDWIVGVGPSFIDLVSLSITDCFNCEALPSLGNLQFLKHLTMERLDSLESFGVEIYGDSRTPFQALEKLVIKDMKVLKTWCFPGVGFQILNDLRIQHCDELTKIPYCFPRLSRLDISNCRNLVKLDMCGEAEEGSTSITASRHSFQSIHIFSCPELKEIPNSFTNSDSFEIELCQKLVSVPRLQHVRKLTLRDVGVSLPVEAALQECRDEVMEELTIQSPLSDLYSAKIHRFTYLKSLGLIIPIICSEDEDGEVMIRLPPNLSDFSIHGGMSLHVHTKILTELSNLNSLTKLNLFEYYLESLPDVELPSTLKSLTFAHCSAIRSIPDRFLSGCSTSLQLLRIVNCPNLACLPPSLSTFESLRTLHVDRCEKLSPKKSPAVEEEGGAGPPPRTPLPRHHTTTPPQPLTRSHHTATPPAATRSQATHSQPAAIPPLNQPIPQTPPLSPLPSGEAPSARFSAGRSERLDLPGLRAQARRPESPAEPVEHVRGQILLPLSEPGQIPPGERSLTTEPLIGRQCRRPRRSSG</sequence>
<protein>
    <submittedName>
        <fullName evidence="12">Uncharacterized protein</fullName>
    </submittedName>
</protein>
<feature type="compositionally biased region" description="Pro residues" evidence="7">
    <location>
        <begin position="1237"/>
        <end position="1253"/>
    </location>
</feature>
<evidence type="ECO:0000259" key="8">
    <source>
        <dbReference type="Pfam" id="PF00931"/>
    </source>
</evidence>
<feature type="domain" description="Disease resistance N-terminal" evidence="9">
    <location>
        <begin position="14"/>
        <end position="92"/>
    </location>
</feature>
<dbReference type="OMA" id="ILENCYS"/>
<dbReference type="InterPro" id="IPR041118">
    <property type="entry name" value="Rx_N"/>
</dbReference>
<proteinExistence type="predicted"/>
<dbReference type="Gene3D" id="1.10.10.10">
    <property type="entry name" value="Winged helix-like DNA-binding domain superfamily/Winged helix DNA-binding domain"/>
    <property type="match status" value="1"/>
</dbReference>